<dbReference type="InterPro" id="IPR011042">
    <property type="entry name" value="6-blade_b-propeller_TolB-like"/>
</dbReference>
<keyword evidence="1" id="KW-0378">Hydrolase</keyword>
<dbReference type="Proteomes" id="UP000017840">
    <property type="component" value="Unassembled WGS sequence"/>
</dbReference>
<dbReference type="InterPro" id="IPR029058">
    <property type="entry name" value="AB_hydrolase_fold"/>
</dbReference>
<comment type="caution">
    <text evidence="4">The sequence shown here is derived from an EMBL/GenBank/DDBJ whole genome shotgun (WGS) entry which is preliminary data.</text>
</comment>
<dbReference type="GO" id="GO:0006508">
    <property type="term" value="P:proteolysis"/>
    <property type="evidence" value="ECO:0007669"/>
    <property type="project" value="InterPro"/>
</dbReference>
<proteinExistence type="predicted"/>
<organism evidence="4 5">
    <name type="scientific">Candidatus Halobonum tyrrellensis G22</name>
    <dbReference type="NCBI Taxonomy" id="1324957"/>
    <lineage>
        <taxon>Archaea</taxon>
        <taxon>Methanobacteriati</taxon>
        <taxon>Methanobacteriota</taxon>
        <taxon>Stenosarchaea group</taxon>
        <taxon>Halobacteria</taxon>
        <taxon>Halobacteriales</taxon>
        <taxon>Haloferacaceae</taxon>
        <taxon>Candidatus Halobonum</taxon>
    </lineage>
</organism>
<keyword evidence="2" id="KW-0720">Serine protease</keyword>
<dbReference type="InterPro" id="IPR002470">
    <property type="entry name" value="Peptidase_S9A"/>
</dbReference>
<name>V4HJC3_9EURY</name>
<dbReference type="SUPFAM" id="SSF69304">
    <property type="entry name" value="Tricorn protease N-terminal domain"/>
    <property type="match status" value="1"/>
</dbReference>
<dbReference type="GO" id="GO:0004252">
    <property type="term" value="F:serine-type endopeptidase activity"/>
    <property type="evidence" value="ECO:0007669"/>
    <property type="project" value="InterPro"/>
</dbReference>
<dbReference type="PRINTS" id="PR00862">
    <property type="entry name" value="PROLIGOPTASE"/>
</dbReference>
<dbReference type="STRING" id="1324957.K933_11191"/>
<dbReference type="Gene3D" id="2.120.10.30">
    <property type="entry name" value="TolB, C-terminal domain"/>
    <property type="match status" value="2"/>
</dbReference>
<keyword evidence="2" id="KW-0645">Protease</keyword>
<reference evidence="4 5" key="1">
    <citation type="journal article" date="2013" name="Genome Announc.">
        <title>Draft Genome Sequence of 'Candidatus Halobonum tyrrellensis' Strain G22, Isolated from the Hypersaline Waters of Lake Tyrrell, Australia.</title>
        <authorList>
            <person name="Ugalde J.A."/>
            <person name="Narasingarao P."/>
            <person name="Kuo S."/>
            <person name="Podell S."/>
            <person name="Allen E.E."/>
        </authorList>
    </citation>
    <scope>NUCLEOTIDE SEQUENCE [LARGE SCALE GENOMIC DNA]</scope>
    <source>
        <strain evidence="4 5">G22</strain>
    </source>
</reference>
<dbReference type="eggNOG" id="arCOG03383">
    <property type="taxonomic scope" value="Archaea"/>
</dbReference>
<dbReference type="InterPro" id="IPR001375">
    <property type="entry name" value="Peptidase_S9_cat"/>
</dbReference>
<keyword evidence="5" id="KW-1185">Reference proteome</keyword>
<evidence type="ECO:0000256" key="2">
    <source>
        <dbReference type="ARBA" id="ARBA00022825"/>
    </source>
</evidence>
<dbReference type="Pfam" id="PF07676">
    <property type="entry name" value="PD40"/>
    <property type="match status" value="2"/>
</dbReference>
<dbReference type="RefSeq" id="WP_023394818.1">
    <property type="nucleotide sequence ID" value="NZ_ASGZ01000036.1"/>
</dbReference>
<dbReference type="Gene3D" id="3.40.50.1820">
    <property type="entry name" value="alpha/beta hydrolase"/>
    <property type="match status" value="1"/>
</dbReference>
<evidence type="ECO:0000313" key="5">
    <source>
        <dbReference type="Proteomes" id="UP000017840"/>
    </source>
</evidence>
<protein>
    <submittedName>
        <fullName evidence="4">Peptidase S9 prolyl oligopeptidase active site domain-containing protein</fullName>
    </submittedName>
</protein>
<feature type="domain" description="Peptidase S9 prolyl oligopeptidase catalytic" evidence="3">
    <location>
        <begin position="414"/>
        <end position="619"/>
    </location>
</feature>
<dbReference type="PANTHER" id="PTHR42776">
    <property type="entry name" value="SERINE PEPTIDASE S9 FAMILY MEMBER"/>
    <property type="match status" value="1"/>
</dbReference>
<dbReference type="InterPro" id="IPR011659">
    <property type="entry name" value="WD40"/>
</dbReference>
<dbReference type="EMBL" id="ASGZ01000036">
    <property type="protein sequence ID" value="ESP88019.1"/>
    <property type="molecule type" value="Genomic_DNA"/>
</dbReference>
<dbReference type="PANTHER" id="PTHR42776:SF27">
    <property type="entry name" value="DIPEPTIDYL PEPTIDASE FAMILY MEMBER 6"/>
    <property type="match status" value="1"/>
</dbReference>
<dbReference type="SUPFAM" id="SSF53474">
    <property type="entry name" value="alpha/beta-Hydrolases"/>
    <property type="match status" value="1"/>
</dbReference>
<accession>V4HJC3</accession>
<dbReference type="AlphaFoldDB" id="V4HJC3"/>
<evidence type="ECO:0000256" key="1">
    <source>
        <dbReference type="ARBA" id="ARBA00022801"/>
    </source>
</evidence>
<sequence>MTQTDTEYGVARYLAVEHVDSPAFTPDGRLLFLADTSGTPQVWTADAAGAWPERLTPHEERVSVVAASPTDERFVFGMDRGSDERDQLFRYDLDTGAETPLTDDPDSIHAWGAWGPDGDRVAYAANREADARFDVYVQRVGDADSDPGDPERVHEGPGGWLGVEAFGPAGRRLALSKPHASSDVELSLLDLESGETRTLSDDEAAAYSHVQFDGDGGLYCVTDHGRDTAYVGRFDLDSGDLTPVAGDADGGDATGEPGTDAWSVDAFAYDRDTGRAVFAYNEGGYSSVAAGTLDGTEFAAADAPAVDGIAAGFAFGPDAERVAYTHTAPAEPYGVRVCEFGEREATDWTPVGTNGVPRESFRAPETVSYETFDGREIPAYWTLPAGVDPDDADEAVPAIVDIHGGPEHQRRPWFYPTKQFFLNRGYAVLEPNVRGSSGYGRAYAALDDVDNRMDSVADVAAGVEWLADRPAVDDDRVVAYGRSYGGFMVLAAITEYPDLWAAAVDFVGIADFTTFLENTGEWRRSHREAEYGSLDDDYELLKEISPLSHIDRVRCPLFVQHGANDPRVPVGEAEQVVEAVRERGVPVEKLVFDDEGHHTTSRENLIEEFERIAGFLDEHV</sequence>
<gene>
    <name evidence="4" type="ORF">K933_11191</name>
</gene>
<evidence type="ECO:0000313" key="4">
    <source>
        <dbReference type="EMBL" id="ESP88019.1"/>
    </source>
</evidence>
<dbReference type="PATRIC" id="fig|1324957.4.peg.2273"/>
<dbReference type="Pfam" id="PF00326">
    <property type="entry name" value="Peptidase_S9"/>
    <property type="match status" value="1"/>
</dbReference>
<evidence type="ECO:0000259" key="3">
    <source>
        <dbReference type="Pfam" id="PF00326"/>
    </source>
</evidence>